<evidence type="ECO:0000313" key="3">
    <source>
        <dbReference type="Proteomes" id="UP000651452"/>
    </source>
</evidence>
<comment type="caution">
    <text evidence="2">The sequence shown here is derived from an EMBL/GenBank/DDBJ whole genome shotgun (WGS) entry which is preliminary data.</text>
</comment>
<feature type="compositionally biased region" description="Basic and acidic residues" evidence="1">
    <location>
        <begin position="226"/>
        <end position="239"/>
    </location>
</feature>
<proteinExistence type="predicted"/>
<gene>
    <name evidence="2" type="ORF">EKO04_010654</name>
</gene>
<reference evidence="2" key="1">
    <citation type="submission" date="2018-12" db="EMBL/GenBank/DDBJ databases">
        <authorList>
            <person name="Syme R.A."/>
            <person name="Farfan-Caceres L."/>
            <person name="Lichtenzveig J."/>
        </authorList>
    </citation>
    <scope>NUCLEOTIDE SEQUENCE</scope>
    <source>
        <strain evidence="2">Al4</strain>
    </source>
</reference>
<evidence type="ECO:0000313" key="2">
    <source>
        <dbReference type="EMBL" id="KAF9691277.1"/>
    </source>
</evidence>
<name>A0A8H7IUZ0_9PLEO</name>
<reference evidence="2" key="2">
    <citation type="submission" date="2020-09" db="EMBL/GenBank/DDBJ databases">
        <title>Reference genome assembly for Australian Ascochyta lentis isolate Al4.</title>
        <authorList>
            <person name="Lee R.C."/>
            <person name="Farfan-Caceres L.M."/>
            <person name="Debler J.W."/>
            <person name="Williams A.H."/>
            <person name="Henares B.M."/>
        </authorList>
    </citation>
    <scope>NUCLEOTIDE SEQUENCE</scope>
    <source>
        <strain evidence="2">Al4</strain>
    </source>
</reference>
<dbReference type="Proteomes" id="UP000651452">
    <property type="component" value="Unassembled WGS sequence"/>
</dbReference>
<dbReference type="OrthoDB" id="3941134at2759"/>
<feature type="region of interest" description="Disordered" evidence="1">
    <location>
        <begin position="40"/>
        <end position="263"/>
    </location>
</feature>
<feature type="compositionally biased region" description="Basic and acidic residues" evidence="1">
    <location>
        <begin position="247"/>
        <end position="257"/>
    </location>
</feature>
<accession>A0A8H7IUZ0</accession>
<feature type="compositionally biased region" description="Low complexity" evidence="1">
    <location>
        <begin position="153"/>
        <end position="162"/>
    </location>
</feature>
<keyword evidence="3" id="KW-1185">Reference proteome</keyword>
<dbReference type="AlphaFoldDB" id="A0A8H7IUZ0"/>
<feature type="region of interest" description="Disordered" evidence="1">
    <location>
        <begin position="628"/>
        <end position="697"/>
    </location>
</feature>
<sequence>MDHWGDPWADNASHKSPTKDAVASPLPSAFSFAPIPLNGFVDDAGWGTNDDDGFGDWATSPRVSSGNVASAGVESPPAGDRTSDSARWGTASHKERDDLAEGWPEAASNTAQDFEQVDSEPSDSATVSRLDEAVDRDAVEEPTLQLQPDVESVRSSTSPSETSRNEVPVESPRTSIEDERGITKDQLPQDEVFASTLRSDAIVADASPESEFKEEDSGEVPENSENVDKHAPDIGDAKESLPSSSGDSREPDVHEEPSAISDDVTTAVVSQPHVQTTAFACDEAALAQLFPSKKDPGDQLDTHDDPIYSTSARKAWYRLTRKQTMREFNHGDNDDNYIRVTWTNSHVRAEVNKVVGRWAREDRISGTGPGARASFYWDTAAPPEPKAPFRHSRTQSSVPTTKTVLPARQSMPPLATGKPAAFDWSSPAPADPWKLDGPAQHSISTPLTLKNPAVSKIQRQEGRAVSVDLTPRRPEQTAHKRTATVSHASSETTAVANLISPPISQPSSEVSDPWTNISSIGSSLISTVEAADPPIDDDDDWGEMVQTPTLPTPNQLDPFSQPAASNTENTHLPPFIKPSLQEVRSAQTESAESMFASPIVRLQSTISPTSALFQAKSFVPLHAEQGPIGPGILKPANRKLLPTSEQKPTKEDSIRSSSENVDVGTVDTSDDKDAQNGEDHAWTAPEPAPLSHKSEELQSAIPTNRDLTPIVLPATPVQASADPWADADFSFFESSLPVAASQPTAQIQEPSSLSDLSDPLSFFGTPDPTSTSYPPQPSSRSPPRDTTPPVLQPLTGATSSVQRRKAEEDQTISSILAGLPNLSYMLR</sequence>
<dbReference type="EMBL" id="RZGK01000021">
    <property type="protein sequence ID" value="KAF9691277.1"/>
    <property type="molecule type" value="Genomic_DNA"/>
</dbReference>
<feature type="region of interest" description="Disordered" evidence="1">
    <location>
        <begin position="739"/>
        <end position="811"/>
    </location>
</feature>
<feature type="compositionally biased region" description="Basic and acidic residues" evidence="1">
    <location>
        <begin position="669"/>
        <end position="681"/>
    </location>
</feature>
<evidence type="ECO:0000256" key="1">
    <source>
        <dbReference type="SAM" id="MobiDB-lite"/>
    </source>
</evidence>
<feature type="region of interest" description="Disordered" evidence="1">
    <location>
        <begin position="1"/>
        <end position="28"/>
    </location>
</feature>
<organism evidence="2 3">
    <name type="scientific">Ascochyta lentis</name>
    <dbReference type="NCBI Taxonomy" id="205686"/>
    <lineage>
        <taxon>Eukaryota</taxon>
        <taxon>Fungi</taxon>
        <taxon>Dikarya</taxon>
        <taxon>Ascomycota</taxon>
        <taxon>Pezizomycotina</taxon>
        <taxon>Dothideomycetes</taxon>
        <taxon>Pleosporomycetidae</taxon>
        <taxon>Pleosporales</taxon>
        <taxon>Pleosporineae</taxon>
        <taxon>Didymellaceae</taxon>
        <taxon>Ascochyta</taxon>
    </lineage>
</organism>
<feature type="compositionally biased region" description="Basic and acidic residues" evidence="1">
    <location>
        <begin position="129"/>
        <end position="139"/>
    </location>
</feature>
<feature type="compositionally biased region" description="Low complexity" evidence="1">
    <location>
        <begin position="750"/>
        <end position="781"/>
    </location>
</feature>
<protein>
    <submittedName>
        <fullName evidence="2">Uncharacterized protein</fullName>
    </submittedName>
</protein>